<reference evidence="1 2" key="1">
    <citation type="submission" date="2019-02" db="EMBL/GenBank/DDBJ databases">
        <title>Deep-cultivation of Planctomycetes and their phenomic and genomic characterization uncovers novel biology.</title>
        <authorList>
            <person name="Wiegand S."/>
            <person name="Jogler M."/>
            <person name="Boedeker C."/>
            <person name="Pinto D."/>
            <person name="Vollmers J."/>
            <person name="Rivas-Marin E."/>
            <person name="Kohn T."/>
            <person name="Peeters S.H."/>
            <person name="Heuer A."/>
            <person name="Rast P."/>
            <person name="Oberbeckmann S."/>
            <person name="Bunk B."/>
            <person name="Jeske O."/>
            <person name="Meyerdierks A."/>
            <person name="Storesund J.E."/>
            <person name="Kallscheuer N."/>
            <person name="Luecker S."/>
            <person name="Lage O.M."/>
            <person name="Pohl T."/>
            <person name="Merkel B.J."/>
            <person name="Hornburger P."/>
            <person name="Mueller R.-W."/>
            <person name="Bruemmer F."/>
            <person name="Labrenz M."/>
            <person name="Spormann A.M."/>
            <person name="Op Den Camp H."/>
            <person name="Overmann J."/>
            <person name="Amann R."/>
            <person name="Jetten M.S.M."/>
            <person name="Mascher T."/>
            <person name="Medema M.H."/>
            <person name="Devos D.P."/>
            <person name="Kaster A.-K."/>
            <person name="Ovreas L."/>
            <person name="Rohde M."/>
            <person name="Galperin M.Y."/>
            <person name="Jogler C."/>
        </authorList>
    </citation>
    <scope>NUCLEOTIDE SEQUENCE [LARGE SCALE GENOMIC DNA]</scope>
    <source>
        <strain evidence="1 2">Enr8</strain>
    </source>
</reference>
<proteinExistence type="predicted"/>
<dbReference type="Proteomes" id="UP000318878">
    <property type="component" value="Unassembled WGS sequence"/>
</dbReference>
<organism evidence="1 2">
    <name type="scientific">Blastopirellula retiformator</name>
    <dbReference type="NCBI Taxonomy" id="2527970"/>
    <lineage>
        <taxon>Bacteria</taxon>
        <taxon>Pseudomonadati</taxon>
        <taxon>Planctomycetota</taxon>
        <taxon>Planctomycetia</taxon>
        <taxon>Pirellulales</taxon>
        <taxon>Pirellulaceae</taxon>
        <taxon>Blastopirellula</taxon>
    </lineage>
</organism>
<dbReference type="RefSeq" id="WP_146435624.1">
    <property type="nucleotide sequence ID" value="NZ_SJPF01000005.1"/>
</dbReference>
<accession>A0A5C5UWX4</accession>
<dbReference type="OrthoDB" id="301192at2"/>
<gene>
    <name evidence="1" type="ORF">Enr8_43670</name>
</gene>
<name>A0A5C5UWX4_9BACT</name>
<dbReference type="AlphaFoldDB" id="A0A5C5UWX4"/>
<comment type="caution">
    <text evidence="1">The sequence shown here is derived from an EMBL/GenBank/DDBJ whole genome shotgun (WGS) entry which is preliminary data.</text>
</comment>
<sequence>MKPSRLSLLAVLASLLVVISVTLISADQSLKSRDSFFALREEVNKHLLARIAAPLPGTTRALPVDEHLALTLQLFPDRDFIEHTLKQRDWSGGTSANIILNLDEQFLAQHPQGDSQSMMATVLLEHYLQDLEKLGFRGPGSPGCAVGMVQMANDYRFVDGDPSITVHAIVFVAPQERQAIIRLETHERLR</sequence>
<evidence type="ECO:0000313" key="2">
    <source>
        <dbReference type="Proteomes" id="UP000318878"/>
    </source>
</evidence>
<keyword evidence="2" id="KW-1185">Reference proteome</keyword>
<protein>
    <submittedName>
        <fullName evidence="1">Uncharacterized protein</fullName>
    </submittedName>
</protein>
<evidence type="ECO:0000313" key="1">
    <source>
        <dbReference type="EMBL" id="TWT30841.1"/>
    </source>
</evidence>
<dbReference type="EMBL" id="SJPF01000005">
    <property type="protein sequence ID" value="TWT30841.1"/>
    <property type="molecule type" value="Genomic_DNA"/>
</dbReference>